<feature type="domain" description="VOC" evidence="1">
    <location>
        <begin position="3"/>
        <end position="123"/>
    </location>
</feature>
<dbReference type="InterPro" id="IPR037523">
    <property type="entry name" value="VOC_core"/>
</dbReference>
<evidence type="ECO:0000259" key="1">
    <source>
        <dbReference type="PROSITE" id="PS51819"/>
    </source>
</evidence>
<dbReference type="GO" id="GO:0016829">
    <property type="term" value="F:lyase activity"/>
    <property type="evidence" value="ECO:0007669"/>
    <property type="project" value="UniProtKB-KW"/>
</dbReference>
<dbReference type="EMBL" id="JACCBV010000001">
    <property type="protein sequence ID" value="NYE19426.1"/>
    <property type="molecule type" value="Genomic_DNA"/>
</dbReference>
<proteinExistence type="predicted"/>
<dbReference type="Proteomes" id="UP000576969">
    <property type="component" value="Unassembled WGS sequence"/>
</dbReference>
<sequence>MTITDSAISLNVADVAASSAWARSYLGFEVAMEADGFCSLAHPDAGFNLIYLRTGLSTFKPASAAGHADGLLVVFTVDDIDAYYERLREDGVEIVTPIETEPWGERYFQMADPNGIVYQLVQWVTPPAQD</sequence>
<gene>
    <name evidence="2" type="ORF">BJ991_001454</name>
</gene>
<keyword evidence="2" id="KW-0560">Oxidoreductase</keyword>
<name>A0A7Y9GMX6_9MICO</name>
<dbReference type="SUPFAM" id="SSF54593">
    <property type="entry name" value="Glyoxalase/Bleomycin resistance protein/Dihydroxybiphenyl dioxygenase"/>
    <property type="match status" value="1"/>
</dbReference>
<dbReference type="GO" id="GO:0051213">
    <property type="term" value="F:dioxygenase activity"/>
    <property type="evidence" value="ECO:0007669"/>
    <property type="project" value="UniProtKB-KW"/>
</dbReference>
<dbReference type="InterPro" id="IPR029068">
    <property type="entry name" value="Glyas_Bleomycin-R_OHBP_Dase"/>
</dbReference>
<evidence type="ECO:0000313" key="2">
    <source>
        <dbReference type="EMBL" id="NYE19426.1"/>
    </source>
</evidence>
<dbReference type="AlphaFoldDB" id="A0A7Y9GMX6"/>
<keyword evidence="3" id="KW-1185">Reference proteome</keyword>
<comment type="caution">
    <text evidence="2">The sequence shown here is derived from an EMBL/GenBank/DDBJ whole genome shotgun (WGS) entry which is preliminary data.</text>
</comment>
<protein>
    <submittedName>
        <fullName evidence="2">Catechol 2,3-dioxygenase-like lactoylglutathione lyase family enzyme</fullName>
    </submittedName>
</protein>
<evidence type="ECO:0000313" key="3">
    <source>
        <dbReference type="Proteomes" id="UP000576969"/>
    </source>
</evidence>
<accession>A0A7Y9GMX6</accession>
<dbReference type="Gene3D" id="3.10.180.10">
    <property type="entry name" value="2,3-Dihydroxybiphenyl 1,2-Dioxygenase, domain 1"/>
    <property type="match status" value="1"/>
</dbReference>
<dbReference type="PROSITE" id="PS51819">
    <property type="entry name" value="VOC"/>
    <property type="match status" value="1"/>
</dbReference>
<dbReference type="RefSeq" id="WP_179488766.1">
    <property type="nucleotide sequence ID" value="NZ_JACCBV010000001.1"/>
</dbReference>
<keyword evidence="2" id="KW-0456">Lyase</keyword>
<dbReference type="Pfam" id="PF00903">
    <property type="entry name" value="Glyoxalase"/>
    <property type="match status" value="1"/>
</dbReference>
<reference evidence="2 3" key="1">
    <citation type="submission" date="2020-07" db="EMBL/GenBank/DDBJ databases">
        <title>Sequencing the genomes of 1000 actinobacteria strains.</title>
        <authorList>
            <person name="Klenk H.-P."/>
        </authorList>
    </citation>
    <scope>NUCLEOTIDE SEQUENCE [LARGE SCALE GENOMIC DNA]</scope>
    <source>
        <strain evidence="2 3">DSM 24662</strain>
    </source>
</reference>
<organism evidence="2 3">
    <name type="scientific">Microbacterium immunditiarum</name>
    <dbReference type="NCBI Taxonomy" id="337480"/>
    <lineage>
        <taxon>Bacteria</taxon>
        <taxon>Bacillati</taxon>
        <taxon>Actinomycetota</taxon>
        <taxon>Actinomycetes</taxon>
        <taxon>Micrococcales</taxon>
        <taxon>Microbacteriaceae</taxon>
        <taxon>Microbacterium</taxon>
    </lineage>
</organism>
<keyword evidence="2" id="KW-0223">Dioxygenase</keyword>
<dbReference type="InterPro" id="IPR004360">
    <property type="entry name" value="Glyas_Fos-R_dOase_dom"/>
</dbReference>